<keyword evidence="6 9" id="KW-0238">DNA-binding</keyword>
<dbReference type="GO" id="GO:0032138">
    <property type="term" value="F:single base insertion or deletion binding"/>
    <property type="evidence" value="ECO:0007669"/>
    <property type="project" value="EnsemblFungi"/>
</dbReference>
<keyword evidence="8" id="KW-0539">Nucleus</keyword>
<proteinExistence type="inferred from homology"/>
<dbReference type="Gene3D" id="3.40.1170.10">
    <property type="entry name" value="DNA repair protein MutS, domain I"/>
    <property type="match status" value="1"/>
</dbReference>
<dbReference type="HOGENOM" id="CLU_002472_10_0_1"/>
<comment type="function">
    <text evidence="9">Component of the post-replicative DNA mismatch repair system (MMR).</text>
</comment>
<dbReference type="InParanoid" id="G3AF40"/>
<dbReference type="GO" id="GO:0032301">
    <property type="term" value="C:MutSalpha complex"/>
    <property type="evidence" value="ECO:0007669"/>
    <property type="project" value="EnsemblFungi"/>
</dbReference>
<dbReference type="SMART" id="SM00534">
    <property type="entry name" value="MUTSac"/>
    <property type="match status" value="1"/>
</dbReference>
<dbReference type="GO" id="GO:0016887">
    <property type="term" value="F:ATP hydrolysis activity"/>
    <property type="evidence" value="ECO:0007669"/>
    <property type="project" value="EnsemblFungi"/>
</dbReference>
<evidence type="ECO:0000256" key="6">
    <source>
        <dbReference type="ARBA" id="ARBA00023125"/>
    </source>
</evidence>
<dbReference type="PROSITE" id="PS00486">
    <property type="entry name" value="DNA_MISMATCH_REPAIR_2"/>
    <property type="match status" value="1"/>
</dbReference>
<dbReference type="GO" id="GO:0043570">
    <property type="term" value="P:maintenance of DNA repeat elements"/>
    <property type="evidence" value="ECO:0007669"/>
    <property type="project" value="EnsemblFungi"/>
</dbReference>
<dbReference type="GO" id="GO:0006311">
    <property type="term" value="P:meiotic gene conversion"/>
    <property type="evidence" value="ECO:0007669"/>
    <property type="project" value="EnsemblFungi"/>
</dbReference>
<evidence type="ECO:0000256" key="9">
    <source>
        <dbReference type="RuleBase" id="RU003756"/>
    </source>
</evidence>
<dbReference type="SMART" id="SM00533">
    <property type="entry name" value="MUTSd"/>
    <property type="match status" value="1"/>
</dbReference>
<dbReference type="eggNOG" id="KOG0219">
    <property type="taxonomic scope" value="Eukaryota"/>
</dbReference>
<dbReference type="InterPro" id="IPR036187">
    <property type="entry name" value="DNA_mismatch_repair_MutS_sf"/>
</dbReference>
<feature type="domain" description="DNA mismatch repair proteins mutS family" evidence="10">
    <location>
        <begin position="792"/>
        <end position="808"/>
    </location>
</feature>
<comment type="subcellular location">
    <subcellularLocation>
        <location evidence="1">Nucleus</location>
    </subcellularLocation>
</comment>
<keyword evidence="5" id="KW-0067">ATP-binding</keyword>
<dbReference type="InterPro" id="IPR027417">
    <property type="entry name" value="P-loop_NTPase"/>
</dbReference>
<dbReference type="Gene3D" id="3.40.50.300">
    <property type="entry name" value="P-loop containing nucleotide triphosphate hydrolases"/>
    <property type="match status" value="1"/>
</dbReference>
<dbReference type="Pfam" id="PF05188">
    <property type="entry name" value="MutS_II"/>
    <property type="match status" value="1"/>
</dbReference>
<gene>
    <name evidence="11" type="ORF">SPAPADRAFT_48774</name>
</gene>
<dbReference type="GO" id="GO:0000735">
    <property type="term" value="P:removal of nonhomologous ends"/>
    <property type="evidence" value="ECO:0007669"/>
    <property type="project" value="EnsemblFungi"/>
</dbReference>
<dbReference type="GO" id="GO:0000710">
    <property type="term" value="P:meiotic mismatch repair"/>
    <property type="evidence" value="ECO:0007669"/>
    <property type="project" value="EnsemblFungi"/>
</dbReference>
<dbReference type="GO" id="GO:0005524">
    <property type="term" value="F:ATP binding"/>
    <property type="evidence" value="ECO:0007669"/>
    <property type="project" value="UniProtKB-KW"/>
</dbReference>
<dbReference type="InterPro" id="IPR007696">
    <property type="entry name" value="DNA_mismatch_repair_MutS_core"/>
</dbReference>
<comment type="similarity">
    <text evidence="2 9">Belongs to the DNA mismatch repair MutS family.</text>
</comment>
<accession>G3AF40</accession>
<dbReference type="GO" id="GO:0030466">
    <property type="term" value="P:silent mating-type cassette heterochromatin formation"/>
    <property type="evidence" value="ECO:0007669"/>
    <property type="project" value="EnsemblFungi"/>
</dbReference>
<dbReference type="Pfam" id="PF05192">
    <property type="entry name" value="MutS_III"/>
    <property type="match status" value="1"/>
</dbReference>
<dbReference type="InterPro" id="IPR007861">
    <property type="entry name" value="DNA_mismatch_repair_MutS_clamp"/>
</dbReference>
<keyword evidence="7 9" id="KW-0234">DNA repair</keyword>
<name>G3AF40_SPAPN</name>
<dbReference type="PIRSF" id="PIRSF005813">
    <property type="entry name" value="MSH2"/>
    <property type="match status" value="1"/>
</dbReference>
<dbReference type="InterPro" id="IPR007695">
    <property type="entry name" value="DNA_mismatch_repair_MutS-lik_N"/>
</dbReference>
<dbReference type="OrthoDB" id="295033at2759"/>
<evidence type="ECO:0000259" key="10">
    <source>
        <dbReference type="PROSITE" id="PS00486"/>
    </source>
</evidence>
<evidence type="ECO:0000313" key="11">
    <source>
        <dbReference type="EMBL" id="EGW35816.1"/>
    </source>
</evidence>
<dbReference type="GO" id="GO:0036297">
    <property type="term" value="P:interstrand cross-link repair"/>
    <property type="evidence" value="ECO:0007669"/>
    <property type="project" value="EnsemblFungi"/>
</dbReference>
<dbReference type="InterPro" id="IPR000432">
    <property type="entry name" value="DNA_mismatch_repair_MutS_C"/>
</dbReference>
<dbReference type="GO" id="GO:0000404">
    <property type="term" value="F:heteroduplex DNA loop binding"/>
    <property type="evidence" value="ECO:0007669"/>
    <property type="project" value="EnsemblFungi"/>
</dbReference>
<dbReference type="Pfam" id="PF01624">
    <property type="entry name" value="MutS_I"/>
    <property type="match status" value="1"/>
</dbReference>
<dbReference type="GO" id="GO:0007534">
    <property type="term" value="P:gene conversion at mating-type locus"/>
    <property type="evidence" value="ECO:0007669"/>
    <property type="project" value="EnsemblFungi"/>
</dbReference>
<keyword evidence="4 9" id="KW-0227">DNA damage</keyword>
<dbReference type="Pfam" id="PF05190">
    <property type="entry name" value="MutS_IV"/>
    <property type="match status" value="1"/>
</dbReference>
<evidence type="ECO:0000256" key="1">
    <source>
        <dbReference type="ARBA" id="ARBA00004123"/>
    </source>
</evidence>
<organism evidence="12">
    <name type="scientific">Spathaspora passalidarum (strain NRRL Y-27907 / 11-Y1)</name>
    <dbReference type="NCBI Taxonomy" id="619300"/>
    <lineage>
        <taxon>Eukaryota</taxon>
        <taxon>Fungi</taxon>
        <taxon>Dikarya</taxon>
        <taxon>Ascomycota</taxon>
        <taxon>Saccharomycotina</taxon>
        <taxon>Pichiomycetes</taxon>
        <taxon>Debaryomycetaceae</taxon>
        <taxon>Spathaspora</taxon>
    </lineage>
</organism>
<dbReference type="SUPFAM" id="SSF48334">
    <property type="entry name" value="DNA repair protein MutS, domain III"/>
    <property type="match status" value="1"/>
</dbReference>
<dbReference type="RefSeq" id="XP_007373228.1">
    <property type="nucleotide sequence ID" value="XM_007373166.1"/>
</dbReference>
<dbReference type="Gene3D" id="3.30.420.110">
    <property type="entry name" value="MutS, connector domain"/>
    <property type="match status" value="1"/>
</dbReference>
<dbReference type="KEGG" id="spaa:SPAPADRAFT_48774"/>
<dbReference type="GO" id="GO:0032302">
    <property type="term" value="C:MutSbeta complex"/>
    <property type="evidence" value="ECO:0007669"/>
    <property type="project" value="EnsemblFungi"/>
</dbReference>
<sequence>MSSTRPDLKFTDNGDERSYYRKYSQLPPKDSFVIRFIDHNKDYFTALDEDADLIADNIYKTQSVIKYNQQNKNRYVTISHQVFTNNVLKFCLIDKHLKVEIYNNKTFKLITAATAGNLQAISEEYEVNLEGMFQDCSNPITAAVKFQSGATGKKVGVCLIDVSNSSILLSEFDDNELYSNLESLMLQLGVKEVILPSNYNPQEENSNPEIIKLFQVLDKIGNIVVSAAKSSSFNHKDIEQDLTKLVVDEDDNESTIELTLTSKGINSLDFPLSLSCCNALIQYLDLLGELNTDKAFTINKYNLSNFMKLDSSTMKALNIFPQAGSSTYKSSSGNITSIFELLNKCKTTAGSRLLSQWLKQPLTNLNLIQERQALVELLIENTGLRVAVTQDILPQVPDIKRLTKNIALNIHKATGNENKKLDDVVKLYQMVLTLPNLIDTLTTTLSESSDQEELKSYIKKYWLDPIEKYYQSLTKFAELVQTTIDLSPLDSGDLLHNDFNIRPEFDSSLVEINNKLQSSLANIKQLHADVADDLNMEVDKKLKLEKHIQHGWCFRVTRIDSVVLRNKGKKYNELQTVKAGVFFTTKELVGLSQEYYDSYHEYNQKQKELIKEVLEIALTYSSVFLNLSLSLAHLDVLNSFANVAVIAPTAYVKPKLQPLASEVESVEFTNRKLQLQEARHPLLEVQDDINFIANDVFLSNDSNAKGKSFVIITGPNMGGKSTYIRQIGVIALMSQIGCFIPASDVDFIPEIPIFDAILSRVGAGDSQLKGLSTFMIEMLETSSILATATHNSLIIIDELGRGTSTYDGFGLAWSISEHLISSKQCFSLFATHFHELNQLSEKYPNKVDNLHVVAHLEKTDAKEDDDITLMYKVEPGISDKSFGIHVAELVKFPTKIINMAKRKASELQEEKQDDADNEYIQSKRTKCSPEEVTTGVKKLKSILKSWKAECYDGTKCKFDSTTTIAKLKEILSKESEAIQSDKLISEIIALL</sequence>
<dbReference type="GO" id="GO:0000400">
    <property type="term" value="F:four-way junction DNA binding"/>
    <property type="evidence" value="ECO:0007669"/>
    <property type="project" value="EnsemblFungi"/>
</dbReference>
<dbReference type="InterPro" id="IPR036678">
    <property type="entry name" value="MutS_con_dom_sf"/>
</dbReference>
<evidence type="ECO:0000313" key="12">
    <source>
        <dbReference type="Proteomes" id="UP000000709"/>
    </source>
</evidence>
<dbReference type="GO" id="GO:0000403">
    <property type="term" value="F:Y-form DNA binding"/>
    <property type="evidence" value="ECO:0007669"/>
    <property type="project" value="EnsemblFungi"/>
</dbReference>
<evidence type="ECO:0000256" key="3">
    <source>
        <dbReference type="ARBA" id="ARBA00022741"/>
    </source>
</evidence>
<dbReference type="GO" id="GO:0000406">
    <property type="term" value="F:double-strand/single-strand DNA junction binding"/>
    <property type="evidence" value="ECO:0007669"/>
    <property type="project" value="EnsemblFungi"/>
</dbReference>
<dbReference type="InterPro" id="IPR016151">
    <property type="entry name" value="DNA_mismatch_repair_MutS_N"/>
</dbReference>
<dbReference type="GO" id="GO:0043111">
    <property type="term" value="P:replication fork arrest"/>
    <property type="evidence" value="ECO:0007669"/>
    <property type="project" value="EnsemblFungi"/>
</dbReference>
<dbReference type="STRING" id="619300.G3AF40"/>
<keyword evidence="3 9" id="KW-0547">Nucleotide-binding</keyword>
<dbReference type="AlphaFoldDB" id="G3AF40"/>
<keyword evidence="12" id="KW-1185">Reference proteome</keyword>
<reference evidence="11 12" key="1">
    <citation type="journal article" date="2011" name="Proc. Natl. Acad. Sci. U.S.A.">
        <title>Comparative genomics of xylose-fermenting fungi for enhanced biofuel production.</title>
        <authorList>
            <person name="Wohlbach D.J."/>
            <person name="Kuo A."/>
            <person name="Sato T.K."/>
            <person name="Potts K.M."/>
            <person name="Salamov A.A."/>
            <person name="LaButti K.M."/>
            <person name="Sun H."/>
            <person name="Clum A."/>
            <person name="Pangilinan J.L."/>
            <person name="Lindquist E.A."/>
            <person name="Lucas S."/>
            <person name="Lapidus A."/>
            <person name="Jin M."/>
            <person name="Gunawan C."/>
            <person name="Balan V."/>
            <person name="Dale B.E."/>
            <person name="Jeffries T.W."/>
            <person name="Zinkel R."/>
            <person name="Barry K.W."/>
            <person name="Grigoriev I.V."/>
            <person name="Gasch A.P."/>
        </authorList>
    </citation>
    <scope>NUCLEOTIDE SEQUENCE [LARGE SCALE GENOMIC DNA]</scope>
    <source>
        <strain evidence="12">NRRL Y-27907 / 11-Y1</strain>
    </source>
</reference>
<dbReference type="Gene3D" id="1.10.1420.10">
    <property type="match status" value="2"/>
</dbReference>
<dbReference type="InterPro" id="IPR007860">
    <property type="entry name" value="DNA_mmatch_repair_MutS_con_dom"/>
</dbReference>
<dbReference type="Pfam" id="PF00488">
    <property type="entry name" value="MutS_V"/>
    <property type="match status" value="1"/>
</dbReference>
<dbReference type="InterPro" id="IPR011184">
    <property type="entry name" value="DNA_mismatch_repair_Msh2"/>
</dbReference>
<evidence type="ECO:0000256" key="8">
    <source>
        <dbReference type="ARBA" id="ARBA00023242"/>
    </source>
</evidence>
<dbReference type="InterPro" id="IPR045076">
    <property type="entry name" value="MutS"/>
</dbReference>
<evidence type="ECO:0000256" key="7">
    <source>
        <dbReference type="ARBA" id="ARBA00023204"/>
    </source>
</evidence>
<dbReference type="PANTHER" id="PTHR11361:SF35">
    <property type="entry name" value="DNA MISMATCH REPAIR PROTEIN MSH2"/>
    <property type="match status" value="1"/>
</dbReference>
<dbReference type="GO" id="GO:0032137">
    <property type="term" value="F:guanine/thymine mispair binding"/>
    <property type="evidence" value="ECO:0007669"/>
    <property type="project" value="EnsemblFungi"/>
</dbReference>
<dbReference type="FunCoup" id="G3AF40">
    <property type="interactions" value="1108"/>
</dbReference>
<evidence type="ECO:0000256" key="2">
    <source>
        <dbReference type="ARBA" id="ARBA00006271"/>
    </source>
</evidence>
<dbReference type="GO" id="GO:0000228">
    <property type="term" value="C:nuclear chromosome"/>
    <property type="evidence" value="ECO:0007669"/>
    <property type="project" value="EnsemblFungi"/>
</dbReference>
<dbReference type="SUPFAM" id="SSF53150">
    <property type="entry name" value="DNA repair protein MutS, domain II"/>
    <property type="match status" value="1"/>
</dbReference>
<dbReference type="GeneID" id="18871266"/>
<evidence type="ECO:0000256" key="5">
    <source>
        <dbReference type="ARBA" id="ARBA00022840"/>
    </source>
</evidence>
<dbReference type="FunFam" id="1.10.1420.10:FF:000015">
    <property type="entry name" value="DNA mismatch repair protein Msh2"/>
    <property type="match status" value="1"/>
</dbReference>
<dbReference type="GO" id="GO:0140664">
    <property type="term" value="F:ATP-dependent DNA damage sensor activity"/>
    <property type="evidence" value="ECO:0007669"/>
    <property type="project" value="InterPro"/>
</dbReference>
<protein>
    <recommendedName>
        <fullName evidence="10">DNA mismatch repair proteins mutS family domain-containing protein</fullName>
    </recommendedName>
</protein>
<evidence type="ECO:0000256" key="4">
    <source>
        <dbReference type="ARBA" id="ARBA00022763"/>
    </source>
</evidence>
<dbReference type="EMBL" id="GL996499">
    <property type="protein sequence ID" value="EGW35816.1"/>
    <property type="molecule type" value="Genomic_DNA"/>
</dbReference>
<dbReference type="OMA" id="LVRFPQK"/>
<dbReference type="Proteomes" id="UP000000709">
    <property type="component" value="Unassembled WGS sequence"/>
</dbReference>
<dbReference type="PANTHER" id="PTHR11361">
    <property type="entry name" value="DNA MISMATCH REPAIR PROTEIN MUTS FAMILY MEMBER"/>
    <property type="match status" value="1"/>
</dbReference>
<dbReference type="SUPFAM" id="SSF52540">
    <property type="entry name" value="P-loop containing nucleoside triphosphate hydrolases"/>
    <property type="match status" value="1"/>
</dbReference>